<comment type="caution">
    <text evidence="7">The sequence shown here is derived from an EMBL/GenBank/DDBJ whole genome shotgun (WGS) entry which is preliminary data.</text>
</comment>
<evidence type="ECO:0000256" key="3">
    <source>
        <dbReference type="ARBA" id="ARBA00022553"/>
    </source>
</evidence>
<comment type="cofactor">
    <cofactor evidence="1">
        <name>pantetheine 4'-phosphate</name>
        <dbReference type="ChEBI" id="CHEBI:47942"/>
    </cofactor>
</comment>
<dbReference type="Proteomes" id="UP001344906">
    <property type="component" value="Unassembled WGS sequence"/>
</dbReference>
<gene>
    <name evidence="7" type="ORF">KDH_07900</name>
</gene>
<dbReference type="PANTHER" id="PTHR45527">
    <property type="entry name" value="NONRIBOSOMAL PEPTIDE SYNTHETASE"/>
    <property type="match status" value="1"/>
</dbReference>
<dbReference type="InterPro" id="IPR010060">
    <property type="entry name" value="NRPS_synth"/>
</dbReference>
<dbReference type="PANTHER" id="PTHR45527:SF1">
    <property type="entry name" value="FATTY ACID SYNTHASE"/>
    <property type="match status" value="1"/>
</dbReference>
<dbReference type="Gene3D" id="2.30.38.10">
    <property type="entry name" value="Luciferase, Domain 3"/>
    <property type="match status" value="4"/>
</dbReference>
<dbReference type="InterPro" id="IPR009081">
    <property type="entry name" value="PP-bd_ACP"/>
</dbReference>
<dbReference type="CDD" id="cd19531">
    <property type="entry name" value="LCL_NRPS-like"/>
    <property type="match status" value="4"/>
</dbReference>
<keyword evidence="2" id="KW-0596">Phosphopantetheine</keyword>
<dbReference type="Gene3D" id="3.30.300.30">
    <property type="match status" value="5"/>
</dbReference>
<dbReference type="SUPFAM" id="SSF52777">
    <property type="entry name" value="CoA-dependent acyltransferases"/>
    <property type="match status" value="14"/>
</dbReference>
<dbReference type="InterPro" id="IPR025110">
    <property type="entry name" value="AMP-bd_C"/>
</dbReference>
<evidence type="ECO:0000313" key="7">
    <source>
        <dbReference type="EMBL" id="GLV53939.1"/>
    </source>
</evidence>
<dbReference type="Pfam" id="PF00668">
    <property type="entry name" value="Condensation"/>
    <property type="match status" value="8"/>
</dbReference>
<dbReference type="NCBIfam" id="NF004282">
    <property type="entry name" value="PRK05691.1"/>
    <property type="match status" value="5"/>
</dbReference>
<dbReference type="Pfam" id="PF13193">
    <property type="entry name" value="AMP-binding_C"/>
    <property type="match status" value="4"/>
</dbReference>
<dbReference type="PROSITE" id="PS00455">
    <property type="entry name" value="AMP_BINDING"/>
    <property type="match status" value="4"/>
</dbReference>
<dbReference type="InterPro" id="IPR010071">
    <property type="entry name" value="AA_adenyl_dom"/>
</dbReference>
<dbReference type="InterPro" id="IPR020806">
    <property type="entry name" value="PKS_PP-bd"/>
</dbReference>
<dbReference type="InterPro" id="IPR036736">
    <property type="entry name" value="ACP-like_sf"/>
</dbReference>
<keyword evidence="8" id="KW-1185">Reference proteome</keyword>
<dbReference type="CDD" id="cd19534">
    <property type="entry name" value="E_NRPS"/>
    <property type="match status" value="1"/>
</dbReference>
<keyword evidence="4" id="KW-0677">Repeat</keyword>
<evidence type="ECO:0000313" key="8">
    <source>
        <dbReference type="Proteomes" id="UP001344906"/>
    </source>
</evidence>
<feature type="domain" description="Carrier" evidence="6">
    <location>
        <begin position="2041"/>
        <end position="2116"/>
    </location>
</feature>
<dbReference type="InterPro" id="IPR001242">
    <property type="entry name" value="Condensation_dom"/>
</dbReference>
<dbReference type="CDD" id="cd19543">
    <property type="entry name" value="DCL_NRPS"/>
    <property type="match status" value="1"/>
</dbReference>
<accession>A0ABQ6FMB7</accession>
<dbReference type="Gene3D" id="3.30.559.30">
    <property type="entry name" value="Nonribosomal peptide synthetase, condensation domain"/>
    <property type="match status" value="7"/>
</dbReference>
<dbReference type="PROSITE" id="PS50075">
    <property type="entry name" value="CARRIER"/>
    <property type="match status" value="5"/>
</dbReference>
<evidence type="ECO:0000256" key="4">
    <source>
        <dbReference type="ARBA" id="ARBA00022737"/>
    </source>
</evidence>
<dbReference type="InterPro" id="IPR045851">
    <property type="entry name" value="AMP-bd_C_sf"/>
</dbReference>
<reference evidence="7 8" key="1">
    <citation type="submission" date="2023-02" db="EMBL/GenBank/DDBJ databases">
        <title>Dictyobacter halimunensis sp. nov., a new member of the class Ktedonobacteria from forest soil in a geothermal area.</title>
        <authorList>
            <person name="Rachmania M.K."/>
            <person name="Ningsih F."/>
            <person name="Sakai Y."/>
            <person name="Yabe S."/>
            <person name="Yokota A."/>
            <person name="Sjamsuridzal W."/>
        </authorList>
    </citation>
    <scope>NUCLEOTIDE SEQUENCE [LARGE SCALE GENOMIC DNA]</scope>
    <source>
        <strain evidence="7 8">S3.2.2.5</strain>
    </source>
</reference>
<dbReference type="CDD" id="cd05930">
    <property type="entry name" value="A_NRPS"/>
    <property type="match status" value="4"/>
</dbReference>
<dbReference type="Pfam" id="PF00501">
    <property type="entry name" value="AMP-binding"/>
    <property type="match status" value="5"/>
</dbReference>
<dbReference type="RefSeq" id="WP_338247662.1">
    <property type="nucleotide sequence ID" value="NZ_BSRI01000001.1"/>
</dbReference>
<feature type="domain" description="Carrier" evidence="6">
    <location>
        <begin position="4138"/>
        <end position="4213"/>
    </location>
</feature>
<dbReference type="NCBIfam" id="TIGR01720">
    <property type="entry name" value="NRPS-para261"/>
    <property type="match status" value="1"/>
</dbReference>
<proteinExistence type="predicted"/>
<dbReference type="SUPFAM" id="SSF56801">
    <property type="entry name" value="Acetyl-CoA synthetase-like"/>
    <property type="match status" value="5"/>
</dbReference>
<dbReference type="EMBL" id="BSRI01000001">
    <property type="protein sequence ID" value="GLV53939.1"/>
    <property type="molecule type" value="Genomic_DNA"/>
</dbReference>
<evidence type="ECO:0000256" key="1">
    <source>
        <dbReference type="ARBA" id="ARBA00001957"/>
    </source>
</evidence>
<evidence type="ECO:0000256" key="5">
    <source>
        <dbReference type="ARBA" id="ARBA00023194"/>
    </source>
</evidence>
<sequence length="6275" mass="698182">MEVSLRGSRLSLQQIRLWPFSQENQHAYLVQGVISFNGSLQAPVLQRALRQLVERHEILHTVFRSLPGMDFPMQIVGDPEFCWQQTEIVEPMAVTAQMAHIQSLLPSLQQNVNLEQGPLLSVHLFQFVATDTAYLLVSLPALCADGPSLQAFSDELAQEYQACLFGEVTNEEEPLQYADVAAWQNELFEEDEAEEYCSFWQHIQFSALDGFYVPAGPAGQKRSASVFSSRAYRFSIASDLYATLQETAQALQVTVENVLLAGWQLFLARMSNQDELVTGVAYTGRSYEELQGALGLYTRVLPFTTFVDATVTFVQLVRQVALTTTEMEQRQLYFSWEKLNIDRGITFPAHFSYLPRVQQAQNTAGAFELVDLIASHSEPFALKLEAIELQSELQLRLHFDAGLYTAQQVENLVASFLTLFGNALAHQDVALQSLASLSPAEEVDLLQQFSGSRTAFDNRTLVELFEAQVELHPEWPACTGTSGTLTYREANAWANRLAVALQKRGIAPNVLVGLCASRSVETLVGLLAILKAGGAYVALDPHLPAQRLAYQIKDTAVNVVVTQNAYQDLFADAQLDILPVEAYQYALNSQVVENLNVALQPTDLAYVIYTSGSTGTPKGVLVQHQNVSNYIQSLQQQLNWQPGWQFATVSTLAADLGNTVIFGSLVSGGCLHVLDYETVTSAQLWAQYVHDHPVDVVKIVPSHLHALLAASDNGAAVLPRQQLILGGESLTGTLLARLAECGATCEVINHYGPTETTIGVLVNRLGPVQQAWKQTEKAAVLPLGLPLNNINVVVVNQGGQLVPPGVAGELYVAGAGVAQGYLNQPELTASRFVELGWSQQEPRRFYRTGDLARYGEDGKIEFLGRADSQVKIRGYRVELGEIEQVLREHEQVQESVVLLGTDLSGEQRLVAYVVLKHAQSLDSAELITFARQRLPAYMVPGAVVVLASLPLTANGKIDRRRLPEPEETLPVITDLYVAPRSALEELLEGIWMDVLHVKRVGVFDNFFTLGGHSLLATQIISRVRTAVGVEIPILKLFEEPTVAGLAQRVDELLARTRGEQETRQAAAIPVISRDQVLPLSFAQQRLWFLDQLDPGNIAYNKHFALRLTGTLHVAALEYSLNEIIQRHESLRTTFDMVDGQAVQVIHDAVSLKLPVITVLNAKGGQQADQDTALERFIGECVNQPFDLVTGPLLRAQLFALADNEHVLVLTMHHIVSDAWSNTIFLSELSHFYTAHVEGVATQLPALPIQYADFAAWQQDYLQGGVLEAHLNYWKQQLRNVETLNLPTDRPRPALSSGHARHFPFTFAGPLQQKLQDLSRTSGTTLFMTLLAAFQVLLARYSGQEDISVGSPIANRNRAEIEGLIGFFVNMLVLRSNLSGNPTFANLLQQVRETALRAFTHQDLPFEKIVEELHPDRNLSVNPLFQVSFSLQNTPQAELSLPGLLLSPVNTLEATSKVDLELHMWETPGSLQGTLIYNTDLFDAATIEQFVSQFEVLLNGIVTDPDRPIGGLPLLSPRTQKTLDEWNEATSPFQVTFLVQEYVEQQAAQRPEALAVSTLSGELTYAQLNSRANQLAHFLRAHNVGPEAVVAVCLPRSLDMFVAMLAVLKAGGAYLPLDPAYPTDRITYMLQDAGARILLTASSLAPDLSTAAELVWLVDTQWDELAGNAIDNPPVVASPDNLAYIIYTSGSTGRPKGVQITQENLLNLVLWHQQAYAVTTADRATQLAGVAFDACVWEVWPYLTAGASLFVPDEQTRLSPELLQQWLVEQEITLSFLPTPLAEQFLVQDTGNCSLRILLTGGDALQRRPQAGTAFTLVNHYGPTEATVLATAGEVEDLEQNIGRAPSIGRAVAHSSVYVLDKNLQQVPLGVVGELYIGGAGVGRGYQGRPDFTAERFVPDPYNQHQLGARLYRTGDLARFLPDGQLEFQGRADDQVKVRGFRIELGEIGAVLAQYPDLEESVVSVCTTPSGQKQIVAYLLAKPGTVCDVPLLKDFLAQHLPEYMLPSAFLQLDTLPLTPNGKVDYKALPEPEFNVTPDTFIAASNPIEESLVELWSQVLGVQSISVETSFFELGGHSLLATTLLTRIRQVLHVDMPLRCLFEYPTVAAQARWIQEASRKHQPPVMTPVLEREDLPLSFAQQRLWLLHQLEPESAAYNSPIVLRIQGELNLAAVEASLQTIVRRHESLRTTFVERDGQVVQSIASEVDLQLTVFDVSQQTPWEQYAFVQNTVQAEVQRPFNLATGPLLRASCIKLAVNEHIFLMTVHHITWDGWSMGVFEDEFFTLYSANIAGKTAHLPELPVQYADYALWQRNWLRGEVLEYQLNYWRRQLEDVQPLELPTDFARPDVSSGQGLRQAITLPETLYQRIQNLSKRAGVTTYMTLLAAFQLLLSKYSQQLDISVGTPVANRGQQEIEKLIGFFVNTLVMRSDLSGNPAFLELLQRVRETTLDAYAHQDLPFEKLVETLQPEREQNRSPLFQVMFVYQHAVAARNAPAHLVVTPVENEKCTAKFDLTLSVAETGKTLNCVLEYSTDLFTAQTIQRFLQHWQLLLEGIVQSPELRLNQFAILSVQEQELFAQWNETAVEFLSTETLQEMFERQVRLQPQTIALAYRDSTVTYQELNARANQVAHYLRARHQVGPDTLVGISIERSPEALVAILGVLKAGGAYLPLDPSYPSERLAFMINDSQVAVVLSMEQVEKPAQVADAMFVNLDTSWPEIASYSTGDPMCVVSNHNLAYAIYTSGSTGTPKGVLVEHGNLLNLVQAVKPVYNLGPESRVLQYMSLSFDVSIADIFTSLVSGARLCLVPKDLMIPGDGLHALIQEYAATSGRFPPSVLQALSNQDLPHLETVITGGDRWTPDLLARWIGQGQFVNEYGPTETTVLCTFARCETGTQEVTVGRPIANAYAYVLDAALQPVPLGVPGELYIGGAGVSRGYLNRPGVTAERFLPDPWNAQAGARMYKTGDLVRYLPNGEIKVLGRTDDQVKVRGFRIELGEIENALNQHEAVYENVVLVHGEGASNKKLVAYLAVASGQVSGEELRALVRQALPEYMIPNHFVCLPALPLMPNGKVDRKALLAMDIVEEPSRTSVGPRTLNEEIILSCWCEVLEREHISVEDNFFAIGGHSLLASQLVSRLRNAFQIEIPLRALFDAPTIAEQAVMFEQMRRTQANTLAPALAAVEQRPQHLPLSFEQQRLWFMHHMDAESVAYSLPLVVRLKGEIQLGLLESALTEIVRRHESLRTTFSTVHNQPVQRVAPAERFSLPLLTILPQEGLDEEAQALELVQVELQRPFDLEQGPLFRALLIALSAQEHILVLNMHHIVADGWSVGILIQELTTLYTAFNQQLSSPLPEPTLQYADYALWQRNWLQKEVIQTQVQYWKENLAGLEPLNLPTDYARPAVMTRQGAKLGFVVEPEVLAGLHRISREEGATLFMTLLSAFQLLLARYSQQTDVVVGTVSAHRSQRELESLIGFFINTLPLRTQLDWEWSFQHLLRSVRETTLNAYAHQDVPFDLMVDAVQATRDLSSSPIFQVLFMLQNVPFSADSISEVEMGVVDIETHTAKFDLTLTVAETSDGLSASFEYSTELFSPETIERLSVHFQQLLAAIVGDPQHPIGRYRLLTEREQSLFASWQGPDLGTVTIQTLHDGISNQAGKTPQQTALLSATERMSYEELEQCSNQLAHYLRRRGIGTDSKVGLCLDRGVSLLVSMLAILKAGAAYVPLDPHYPVERLHFIQEDAHMELLLTQTSLQEQIALPNLPVLCSDRDGALWASEPVTAPEVAVVKENLAYVIYTSGSTGKPKGVMVTHASATSFVAWSRRTYSDAELRGVLASTSICFDLSIFEIFVTLNTGGTVILAENALELAHHPYRDQVTLVNTVPSAAAELVRQKAFPAGVLTINMCGEALPMTVVQGLEQITDIKYIYNLYGPSEDTTYSTYTLVNSNYLTIGRPLNGTQVYVLDAFLQQVPLGVRGELYLSGEGLARGYYGRGELTAERFIPDPFSLRPGARMYRTGDVVRYLPNGDLDFIGRVDHQVKIRGFRIELGEIESCLRRHPEVKDVVVTVHEESNGTKHIVAYIVGTADTNALRSYLQEYLPAYMIPAFFVHLQALPQTPNGKVDRKALPTPDQHQESVVRDIVAPRNQEEELLLQLWSQVLNTERAISVDDNFFEIGGDSILSLQIVSRARELGVQLTPRDIFEHQTIAGLATVLARQGQMTVNEIDQGIVSGDVLLTPIQRWFFEQRLVEPRHWNQSFLLTVRPDIQVALLQQALAQLQLHHDGLRTSFAYRDGRWTQSIAEPEALAPFVLEKIDVCQYGGDALQQAIEQQAQVAQASLNLSRGPLWKAVWFDLGAGKPSRLLLVIHHLLVDGVSWRILLEDIQLAYNQLLQNKPVQLPAKTTSFQHWAEQLQSYARQDEVIAQIPYWLAQTDHLFHSLPTDHQIGANTSTAVRHVRQVLNQEETRALLQSVPPAFNTQINDALLTALALTLLSWSGNRALFINVESHGREYLQPGTDLSRSVGWFTSLYPLLLDLRAQGATQPLTALKLIKEQLRQVPRSGIGYGALRYLYQPDRKLPTDQVAALEQLRTLPGAQISFNYLGQFDQVVQADGIFGEAPESSGMSQHENNLRAHLIDITASIMDGRFSIDWAYSSSHYQAQTIEHLANNFVQRIRQIIVLCQDVRNYGYTPSDFPLASMTQEQIDRLLGNNRNVEAVYPLSPLQQGLLFHSLYEPVGGDHIIQTCFSIEGALNVAAFERAWQLVGERHAILRTGFIWEGLSEPLQVVSQRAQIPVVNVDWQADTAEEQRVRLAEYLKADRFQGFTLSEAPLMRLLLCQVAPEQYQVVWTYHHLLLDGWSIPVLLTDLFECYQATDQQRAPVLGRVRSYQDYILWLQQQDMAGAEAFWREKLRGFTAPTSISVEKGQAAVREVSYGKCQLQLSEQVSQGLQSLSRQQQLTLNTLIQGAWAILMSRYSGETDVVFGATVSGRSAAVPDIERMVGLFINTLPVRAQFSGTTPVREVLQQLQQYQSEVSQYEYSPLVSVQGWSEVPRGSSLFESLFVFERYPMDASLKESSNAQQQLSVQFNHTVEQTNYPLMLEVLPNQQILFQLSYLRSSFSSAVAEGLLQHLQVLLEGILARPEAVVAELPLLTSDELVQVVHVLNHTRVPYNLDTSLHQLIANHANRYPTSIALVCGQTRLTYGQMQERATQLAHRLRAMGVGPDVLVGLYMPRSIEMVIGMLAIFQAGGAYLPLDLATPKGRLETILQEAQPKVLLTYAHLRDQLPIISTIPTLCLNPNWQDFAQESTVALPDDADNQRLAYVIYTSGSTGKPKGVMVTQKGMLNHLFMKIEELDITEYDLIAQTASHCFDISVWQIFAGLLSGSRVHILPDEVAHDPENLVQAVAQARLSILEVVPSLLRAMVEMIPAERLNAQLRSLRWLVATGEALPADLCRRWCQQSCLPLVNAYGPTECSDDVTHLVIEEPPAPHLSIMPIGKALPNTSLYILDEGFQPVPMGVAAQLYISGTGVGRGYLRDPQRTAATFIPNPFSGIPGDRMYCTGDLARYLPDGTVEFVGRVDYQVKVRGFRIELGEIEAALQQHTAIQQNVVLVREDVPTQQRLVAYIVCAQQDDVPVADELKQFLRQKLPDYMVPGAFVQLPALPLTPNGKIDRRALPAPEEQIEQTGEQNLVALNPLEELLVNIWREVLSLDYVSVHDNFFELGGHSLLATRLISRIRAEFQVEIPLKSLFEAPTVAGMVVKIAQLQREKQHVATPPLVSMPRDGAIPLSFAQQRLWFIDQLEPANAAYNIPLALHLKGELNAAALLRSLQEIVRRHEILRTSFVVQDEQPVQVIHAADTFQVRQLDLSELQADARDSLVRQLALEEAQRPFDLTAGPLFRATIVYCSDPEPMQISSVTDDAHEPGHTSEDELVLLLTMHHIVSDGWSMGVLLRELSVLYNAFSQGQGSPLASLPVQYADVALWERTWLQGDLLNYHLDYWKQQLSGFTPLQLPIDRPRQATPTSNGAALQFTLPPAVAEALHELSQREGATLFMTLLSIFQLALQRYSQQDDIVLGTDVAGRSHAEMEGLIGFFVNQLVLRTSFSGEPTFRELLRQNRTMCLQAYVHQDVPFEKLVEEIRPGRGGNLSPFFQVKFLLQNLPASGTQALSNIHVSVLEPEVTGSKLDVILQMTPSESGLHGLFTYNTDLFDGATIKRLAEHFKVLVLSVLNNPDARISTLEMLTPEEREQQERAQKQRAQSALKKFKGIKPKAISTKID</sequence>
<dbReference type="Gene3D" id="3.30.559.10">
    <property type="entry name" value="Chloramphenicol acetyltransferase-like domain"/>
    <property type="match status" value="7"/>
</dbReference>
<dbReference type="Pfam" id="PF00550">
    <property type="entry name" value="PP-binding"/>
    <property type="match status" value="5"/>
</dbReference>
<dbReference type="Gene3D" id="3.40.50.12780">
    <property type="entry name" value="N-terminal domain of ligase-like"/>
    <property type="match status" value="1"/>
</dbReference>
<dbReference type="SUPFAM" id="SSF47336">
    <property type="entry name" value="ACP-like"/>
    <property type="match status" value="5"/>
</dbReference>
<dbReference type="NCBIfam" id="TIGR01733">
    <property type="entry name" value="AA-adenyl-dom"/>
    <property type="match status" value="5"/>
</dbReference>
<dbReference type="Gene3D" id="1.10.1200.10">
    <property type="entry name" value="ACP-like"/>
    <property type="match status" value="5"/>
</dbReference>
<keyword evidence="3" id="KW-0597">Phosphoprotein</keyword>
<feature type="domain" description="Carrier" evidence="6">
    <location>
        <begin position="3090"/>
        <end position="3165"/>
    </location>
</feature>
<name>A0ABQ6FMB7_9CHLR</name>
<dbReference type="NCBIfam" id="NF003417">
    <property type="entry name" value="PRK04813.1"/>
    <property type="match status" value="5"/>
</dbReference>
<dbReference type="InterPro" id="IPR006162">
    <property type="entry name" value="Ppantetheine_attach_site"/>
</dbReference>
<dbReference type="InterPro" id="IPR020845">
    <property type="entry name" value="AMP-binding_CS"/>
</dbReference>
<dbReference type="SMART" id="SM00823">
    <property type="entry name" value="PKS_PP"/>
    <property type="match status" value="5"/>
</dbReference>
<keyword evidence="5" id="KW-0045">Antibiotic biosynthesis</keyword>
<dbReference type="PROSITE" id="PS00012">
    <property type="entry name" value="PHOSPHOPANTETHEINE"/>
    <property type="match status" value="4"/>
</dbReference>
<dbReference type="InterPro" id="IPR042099">
    <property type="entry name" value="ANL_N_sf"/>
</dbReference>
<dbReference type="Gene3D" id="3.40.50.980">
    <property type="match status" value="8"/>
</dbReference>
<feature type="domain" description="Carrier" evidence="6">
    <location>
        <begin position="978"/>
        <end position="1053"/>
    </location>
</feature>
<evidence type="ECO:0000259" key="6">
    <source>
        <dbReference type="PROSITE" id="PS50075"/>
    </source>
</evidence>
<evidence type="ECO:0000256" key="2">
    <source>
        <dbReference type="ARBA" id="ARBA00022450"/>
    </source>
</evidence>
<dbReference type="InterPro" id="IPR023213">
    <property type="entry name" value="CAT-like_dom_sf"/>
</dbReference>
<dbReference type="InterPro" id="IPR000873">
    <property type="entry name" value="AMP-dep_synth/lig_dom"/>
</dbReference>
<organism evidence="7 8">
    <name type="scientific">Dictyobacter halimunensis</name>
    <dbReference type="NCBI Taxonomy" id="3026934"/>
    <lineage>
        <taxon>Bacteria</taxon>
        <taxon>Bacillati</taxon>
        <taxon>Chloroflexota</taxon>
        <taxon>Ktedonobacteria</taxon>
        <taxon>Ktedonobacterales</taxon>
        <taxon>Dictyobacteraceae</taxon>
        <taxon>Dictyobacter</taxon>
    </lineage>
</organism>
<feature type="domain" description="Carrier" evidence="6">
    <location>
        <begin position="5688"/>
        <end position="5763"/>
    </location>
</feature>
<protein>
    <recommendedName>
        <fullName evidence="6">Carrier domain-containing protein</fullName>
    </recommendedName>
</protein>